<keyword evidence="2" id="KW-1185">Reference proteome</keyword>
<dbReference type="Proteomes" id="UP000467840">
    <property type="component" value="Chromosome 16"/>
</dbReference>
<dbReference type="AlphaFoldDB" id="A0A6A6LWK9"/>
<comment type="caution">
    <text evidence="1">The sequence shown here is derived from an EMBL/GenBank/DDBJ whole genome shotgun (WGS) entry which is preliminary data.</text>
</comment>
<name>A0A6A6LWK9_HEVBR</name>
<reference evidence="1 2" key="1">
    <citation type="journal article" date="2020" name="Mol. Plant">
        <title>The Chromosome-Based Rubber Tree Genome Provides New Insights into Spurge Genome Evolution and Rubber Biosynthesis.</title>
        <authorList>
            <person name="Liu J."/>
            <person name="Shi C."/>
            <person name="Shi C.C."/>
            <person name="Li W."/>
            <person name="Zhang Q.J."/>
            <person name="Zhang Y."/>
            <person name="Li K."/>
            <person name="Lu H.F."/>
            <person name="Shi C."/>
            <person name="Zhu S.T."/>
            <person name="Xiao Z.Y."/>
            <person name="Nan H."/>
            <person name="Yue Y."/>
            <person name="Zhu X.G."/>
            <person name="Wu Y."/>
            <person name="Hong X.N."/>
            <person name="Fan G.Y."/>
            <person name="Tong Y."/>
            <person name="Zhang D."/>
            <person name="Mao C.L."/>
            <person name="Liu Y.L."/>
            <person name="Hao S.J."/>
            <person name="Liu W.Q."/>
            <person name="Lv M.Q."/>
            <person name="Zhang H.B."/>
            <person name="Liu Y."/>
            <person name="Hu-Tang G.R."/>
            <person name="Wang J.P."/>
            <person name="Wang J.H."/>
            <person name="Sun Y.H."/>
            <person name="Ni S.B."/>
            <person name="Chen W.B."/>
            <person name="Zhang X.C."/>
            <person name="Jiao Y.N."/>
            <person name="Eichler E.E."/>
            <person name="Li G.H."/>
            <person name="Liu X."/>
            <person name="Gao L.Z."/>
        </authorList>
    </citation>
    <scope>NUCLEOTIDE SEQUENCE [LARGE SCALE GENOMIC DNA]</scope>
    <source>
        <strain evidence="2">cv. GT1</strain>
        <tissue evidence="1">Leaf</tissue>
    </source>
</reference>
<accession>A0A6A6LWK9</accession>
<gene>
    <name evidence="1" type="ORF">GH714_037319</name>
</gene>
<sequence>MQQQATRVPYDQCSTNFRVYELVAAGAIGIVLKLIHSVSQSELDNEEREERLFYCLELLLKIYSNHNGVESLRTLPALFKKLQSLVEELTRKATTNKRNCHGVATREKQKEDWRGFKTTEIDYN</sequence>
<evidence type="ECO:0000313" key="1">
    <source>
        <dbReference type="EMBL" id="KAF2304658.1"/>
    </source>
</evidence>
<organism evidence="1 2">
    <name type="scientific">Hevea brasiliensis</name>
    <name type="common">Para rubber tree</name>
    <name type="synonym">Siphonia brasiliensis</name>
    <dbReference type="NCBI Taxonomy" id="3981"/>
    <lineage>
        <taxon>Eukaryota</taxon>
        <taxon>Viridiplantae</taxon>
        <taxon>Streptophyta</taxon>
        <taxon>Embryophyta</taxon>
        <taxon>Tracheophyta</taxon>
        <taxon>Spermatophyta</taxon>
        <taxon>Magnoliopsida</taxon>
        <taxon>eudicotyledons</taxon>
        <taxon>Gunneridae</taxon>
        <taxon>Pentapetalae</taxon>
        <taxon>rosids</taxon>
        <taxon>fabids</taxon>
        <taxon>Malpighiales</taxon>
        <taxon>Euphorbiaceae</taxon>
        <taxon>Crotonoideae</taxon>
        <taxon>Micrandreae</taxon>
        <taxon>Hevea</taxon>
    </lineage>
</organism>
<proteinExistence type="predicted"/>
<dbReference type="EMBL" id="JAAGAX010000009">
    <property type="protein sequence ID" value="KAF2304658.1"/>
    <property type="molecule type" value="Genomic_DNA"/>
</dbReference>
<protein>
    <submittedName>
        <fullName evidence="1">Uncharacterized protein</fullName>
    </submittedName>
</protein>
<evidence type="ECO:0000313" key="2">
    <source>
        <dbReference type="Proteomes" id="UP000467840"/>
    </source>
</evidence>